<evidence type="ECO:0000313" key="3">
    <source>
        <dbReference type="Proteomes" id="UP000886886"/>
    </source>
</evidence>
<feature type="transmembrane region" description="Helical" evidence="1">
    <location>
        <begin position="155"/>
        <end position="175"/>
    </location>
</feature>
<evidence type="ECO:0000313" key="2">
    <source>
        <dbReference type="EMBL" id="HIQ96595.1"/>
    </source>
</evidence>
<feature type="transmembrane region" description="Helical" evidence="1">
    <location>
        <begin position="125"/>
        <end position="143"/>
    </location>
</feature>
<feature type="transmembrane region" description="Helical" evidence="1">
    <location>
        <begin position="12"/>
        <end position="37"/>
    </location>
</feature>
<dbReference type="AlphaFoldDB" id="A0A9D0ZWA8"/>
<keyword evidence="1" id="KW-0472">Membrane</keyword>
<keyword evidence="1" id="KW-0812">Transmembrane</keyword>
<protein>
    <submittedName>
        <fullName evidence="2">Energy-coupled thiamine transporter ThiT</fullName>
    </submittedName>
</protein>
<keyword evidence="1" id="KW-1133">Transmembrane helix</keyword>
<dbReference type="GO" id="GO:0015234">
    <property type="term" value="F:thiamine transmembrane transporter activity"/>
    <property type="evidence" value="ECO:0007669"/>
    <property type="project" value="InterPro"/>
</dbReference>
<evidence type="ECO:0000256" key="1">
    <source>
        <dbReference type="SAM" id="Phobius"/>
    </source>
</evidence>
<gene>
    <name evidence="2" type="ORF">IAB26_08530</name>
</gene>
<feature type="transmembrane region" description="Helical" evidence="1">
    <location>
        <begin position="74"/>
        <end position="93"/>
    </location>
</feature>
<name>A0A9D0ZWA8_9FIRM</name>
<dbReference type="Pfam" id="PF09515">
    <property type="entry name" value="Thia_YuaJ"/>
    <property type="match status" value="1"/>
</dbReference>
<reference evidence="2" key="1">
    <citation type="submission" date="2020-10" db="EMBL/GenBank/DDBJ databases">
        <authorList>
            <person name="Gilroy R."/>
        </authorList>
    </citation>
    <scope>NUCLEOTIDE SEQUENCE</scope>
    <source>
        <strain evidence="2">ChiSjej3B21-11622</strain>
    </source>
</reference>
<feature type="transmembrane region" description="Helical" evidence="1">
    <location>
        <begin position="49"/>
        <end position="68"/>
    </location>
</feature>
<proteinExistence type="predicted"/>
<dbReference type="EMBL" id="DVFT01000128">
    <property type="protein sequence ID" value="HIQ96595.1"/>
    <property type="molecule type" value="Genomic_DNA"/>
</dbReference>
<sequence>MSFFVTSTEDGYLLTTAGYAAFIILLAAALIGAVVLAKKTEKKEKKFSTRRLVFCAMAVALAMVTSVLKIFSFPFGGSITLFSMLFASLAGYFYGPATGILTGAAYGILQLIIEPYIYFPIQVLVDYPLAFGALGLSGFFCNAKHGLIKGYVAGILGRYVFAVLSGWLFFGAYAWEGWDPLPYSLVYNGIYIFAEGILTVIILLIPAVSKGIKRMKVLANS</sequence>
<comment type="caution">
    <text evidence="2">The sequence shown here is derived from an EMBL/GenBank/DDBJ whole genome shotgun (WGS) entry which is preliminary data.</text>
</comment>
<dbReference type="InterPro" id="IPR012651">
    <property type="entry name" value="Thia_Transptr_ThiT"/>
</dbReference>
<reference evidence="2" key="2">
    <citation type="journal article" date="2021" name="PeerJ">
        <title>Extensive microbial diversity within the chicken gut microbiome revealed by metagenomics and culture.</title>
        <authorList>
            <person name="Gilroy R."/>
            <person name="Ravi A."/>
            <person name="Getino M."/>
            <person name="Pursley I."/>
            <person name="Horton D.L."/>
            <person name="Alikhan N.F."/>
            <person name="Baker D."/>
            <person name="Gharbi K."/>
            <person name="Hall N."/>
            <person name="Watson M."/>
            <person name="Adriaenssens E.M."/>
            <person name="Foster-Nyarko E."/>
            <person name="Jarju S."/>
            <person name="Secka A."/>
            <person name="Antonio M."/>
            <person name="Oren A."/>
            <person name="Chaudhuri R.R."/>
            <person name="La Ragione R."/>
            <person name="Hildebrand F."/>
            <person name="Pallen M.J."/>
        </authorList>
    </citation>
    <scope>NUCLEOTIDE SEQUENCE</scope>
    <source>
        <strain evidence="2">ChiSjej3B21-11622</strain>
    </source>
</reference>
<feature type="transmembrane region" description="Helical" evidence="1">
    <location>
        <begin position="100"/>
        <end position="119"/>
    </location>
</feature>
<dbReference type="GO" id="GO:0005886">
    <property type="term" value="C:plasma membrane"/>
    <property type="evidence" value="ECO:0007669"/>
    <property type="project" value="InterPro"/>
</dbReference>
<organism evidence="2 3">
    <name type="scientific">Candidatus Limivivens merdigallinarum</name>
    <dbReference type="NCBI Taxonomy" id="2840859"/>
    <lineage>
        <taxon>Bacteria</taxon>
        <taxon>Bacillati</taxon>
        <taxon>Bacillota</taxon>
        <taxon>Clostridia</taxon>
        <taxon>Lachnospirales</taxon>
        <taxon>Lachnospiraceae</taxon>
        <taxon>Lachnospiraceae incertae sedis</taxon>
        <taxon>Candidatus Limivivens</taxon>
    </lineage>
</organism>
<dbReference type="Proteomes" id="UP000886886">
    <property type="component" value="Unassembled WGS sequence"/>
</dbReference>
<accession>A0A9D0ZWA8</accession>
<dbReference type="Gene3D" id="1.10.1760.20">
    <property type="match status" value="1"/>
</dbReference>
<feature type="transmembrane region" description="Helical" evidence="1">
    <location>
        <begin position="187"/>
        <end position="208"/>
    </location>
</feature>